<keyword evidence="2" id="KW-1185">Reference proteome</keyword>
<dbReference type="EMBL" id="CP037452">
    <property type="protein sequence ID" value="QDV51784.1"/>
    <property type="molecule type" value="Genomic_DNA"/>
</dbReference>
<name>A0A518IFB9_9PLAN</name>
<dbReference type="Proteomes" id="UP000318313">
    <property type="component" value="Chromosome"/>
</dbReference>
<sequence length="160" mass="18465">MSSEMPPESESTENSIPGGVHEWIRIFIKNLELNFSDAYRGLPEAPSQSDLEEPAIRTIILTLLESDSRINMESILEIMGQIWAEHNTQSTEWNAKLNQRRFELIDKEIQEKISTAESIELAGLTNLMRKHVDSEENLPMKGAKELHRKLLELNYKDKHH</sequence>
<proteinExistence type="predicted"/>
<protein>
    <submittedName>
        <fullName evidence="1">Uncharacterized protein</fullName>
    </submittedName>
</protein>
<dbReference type="KEGG" id="gfm:Enr17x_38420"/>
<dbReference type="OrthoDB" id="274720at2"/>
<organism evidence="1 2">
    <name type="scientific">Gimesia fumaroli</name>
    <dbReference type="NCBI Taxonomy" id="2527976"/>
    <lineage>
        <taxon>Bacteria</taxon>
        <taxon>Pseudomonadati</taxon>
        <taxon>Planctomycetota</taxon>
        <taxon>Planctomycetia</taxon>
        <taxon>Planctomycetales</taxon>
        <taxon>Planctomycetaceae</taxon>
        <taxon>Gimesia</taxon>
    </lineage>
</organism>
<accession>A0A518IFB9</accession>
<dbReference type="RefSeq" id="WP_145311179.1">
    <property type="nucleotide sequence ID" value="NZ_CP037452.1"/>
</dbReference>
<gene>
    <name evidence="1" type="ORF">Enr17x_38420</name>
</gene>
<reference evidence="1 2" key="1">
    <citation type="submission" date="2019-03" db="EMBL/GenBank/DDBJ databases">
        <title>Deep-cultivation of Planctomycetes and their phenomic and genomic characterization uncovers novel biology.</title>
        <authorList>
            <person name="Wiegand S."/>
            <person name="Jogler M."/>
            <person name="Boedeker C."/>
            <person name="Pinto D."/>
            <person name="Vollmers J."/>
            <person name="Rivas-Marin E."/>
            <person name="Kohn T."/>
            <person name="Peeters S.H."/>
            <person name="Heuer A."/>
            <person name="Rast P."/>
            <person name="Oberbeckmann S."/>
            <person name="Bunk B."/>
            <person name="Jeske O."/>
            <person name="Meyerdierks A."/>
            <person name="Storesund J.E."/>
            <person name="Kallscheuer N."/>
            <person name="Luecker S."/>
            <person name="Lage O.M."/>
            <person name="Pohl T."/>
            <person name="Merkel B.J."/>
            <person name="Hornburger P."/>
            <person name="Mueller R.-W."/>
            <person name="Bruemmer F."/>
            <person name="Labrenz M."/>
            <person name="Spormann A.M."/>
            <person name="Op den Camp H."/>
            <person name="Overmann J."/>
            <person name="Amann R."/>
            <person name="Jetten M.S.M."/>
            <person name="Mascher T."/>
            <person name="Medema M.H."/>
            <person name="Devos D.P."/>
            <person name="Kaster A.-K."/>
            <person name="Ovreas L."/>
            <person name="Rohde M."/>
            <person name="Galperin M.Y."/>
            <person name="Jogler C."/>
        </authorList>
    </citation>
    <scope>NUCLEOTIDE SEQUENCE [LARGE SCALE GENOMIC DNA]</scope>
    <source>
        <strain evidence="1 2">Enr17</strain>
    </source>
</reference>
<evidence type="ECO:0000313" key="2">
    <source>
        <dbReference type="Proteomes" id="UP000318313"/>
    </source>
</evidence>
<evidence type="ECO:0000313" key="1">
    <source>
        <dbReference type="EMBL" id="QDV51784.1"/>
    </source>
</evidence>
<dbReference type="AlphaFoldDB" id="A0A518IFB9"/>